<protein>
    <recommendedName>
        <fullName evidence="4">ABC transporter permease</fullName>
    </recommendedName>
</protein>
<comment type="caution">
    <text evidence="2">The sequence shown here is derived from an EMBL/GenBank/DDBJ whole genome shotgun (WGS) entry which is preliminary data.</text>
</comment>
<feature type="transmembrane region" description="Helical" evidence="1">
    <location>
        <begin position="286"/>
        <end position="309"/>
    </location>
</feature>
<dbReference type="Proteomes" id="UP000029072">
    <property type="component" value="Unassembled WGS sequence"/>
</dbReference>
<keyword evidence="1" id="KW-0472">Membrane</keyword>
<evidence type="ECO:0000256" key="1">
    <source>
        <dbReference type="SAM" id="Phobius"/>
    </source>
</evidence>
<dbReference type="STRING" id="1437609.BCAL_1054"/>
<gene>
    <name evidence="2" type="ORF">BCAL_1054</name>
</gene>
<reference evidence="2 3" key="1">
    <citation type="submission" date="2014-03" db="EMBL/GenBank/DDBJ databases">
        <title>Genomics of Bifidobacteria.</title>
        <authorList>
            <person name="Ventura M."/>
            <person name="Milani C."/>
            <person name="Lugli G.A."/>
        </authorList>
    </citation>
    <scope>NUCLEOTIDE SEQUENCE [LARGE SCALE GENOMIC DNA]</scope>
    <source>
        <strain evidence="2 3">DSM 23973</strain>
    </source>
</reference>
<evidence type="ECO:0000313" key="3">
    <source>
        <dbReference type="Proteomes" id="UP000029072"/>
    </source>
</evidence>
<name>A0A086ZXS4_9BIFI</name>
<feature type="transmembrane region" description="Helical" evidence="1">
    <location>
        <begin position="21"/>
        <end position="45"/>
    </location>
</feature>
<proteinExistence type="predicted"/>
<accession>A0A086ZXS4</accession>
<evidence type="ECO:0000313" key="2">
    <source>
        <dbReference type="EMBL" id="KFI51324.1"/>
    </source>
</evidence>
<keyword evidence="1" id="KW-0812">Transmembrane</keyword>
<feature type="transmembrane region" description="Helical" evidence="1">
    <location>
        <begin position="315"/>
        <end position="341"/>
    </location>
</feature>
<feature type="transmembrane region" description="Helical" evidence="1">
    <location>
        <begin position="240"/>
        <end position="257"/>
    </location>
</feature>
<organism evidence="2 3">
    <name type="scientific">Bifidobacterium callitrichos DSM 23973</name>
    <dbReference type="NCBI Taxonomy" id="1437609"/>
    <lineage>
        <taxon>Bacteria</taxon>
        <taxon>Bacillati</taxon>
        <taxon>Actinomycetota</taxon>
        <taxon>Actinomycetes</taxon>
        <taxon>Bifidobacteriales</taxon>
        <taxon>Bifidobacteriaceae</taxon>
        <taxon>Bifidobacterium</taxon>
    </lineage>
</organism>
<dbReference type="EMBL" id="JGYS01000022">
    <property type="protein sequence ID" value="KFI51324.1"/>
    <property type="molecule type" value="Genomic_DNA"/>
</dbReference>
<keyword evidence="1" id="KW-1133">Transmembrane helix</keyword>
<evidence type="ECO:0008006" key="4">
    <source>
        <dbReference type="Google" id="ProtNLM"/>
    </source>
</evidence>
<dbReference type="AlphaFoldDB" id="A0A086ZXS4"/>
<sequence length="354" mass="38532">MRLRELLRESWRDMVSGMGRSLLLFVGISSLTCCLIGFDLMQIIAIEHRVIEYRDTGSNIAMVVKEKGINGEACMGMTRSGSVESAGALRAAGDVSLTALPHNPIPTFEVTSEIPPIIPARVSRGGVWVPRQMATNLGLAVGSDIATDRGELHVAGIYAWPEDGRDARMGYAIIVPVADSGSFDECWARTSTSREEIASLLRYAVSYDAGLAEVQVGQLNYAKGDWVDGHRLFSTRSSRFAMPVSGLLALLLAYGCVRRRKLELSGNLHAGCDKAAQMVQLIVEQFVPTVMAVFVSLIGMSVVLIMSHAPEVMQLIQVACYETLCIPVGVVLGTMFGGVTIHERDLFRYFKSRA</sequence>
<dbReference type="eggNOG" id="ENOG5032RIC">
    <property type="taxonomic scope" value="Bacteria"/>
</dbReference>